<dbReference type="InterPro" id="IPR050493">
    <property type="entry name" value="FAD-dep_Monooxygenase_BioMet"/>
</dbReference>
<keyword evidence="4 7" id="KW-0560">Oxidoreductase</keyword>
<dbReference type="Pfam" id="PF01494">
    <property type="entry name" value="FAD_binding_3"/>
    <property type="match status" value="1"/>
</dbReference>
<organism evidence="7 8">
    <name type="scientific">Pseudochrobactrum saccharolyticum</name>
    <dbReference type="NCBI Taxonomy" id="354352"/>
    <lineage>
        <taxon>Bacteria</taxon>
        <taxon>Pseudomonadati</taxon>
        <taxon>Pseudomonadota</taxon>
        <taxon>Alphaproteobacteria</taxon>
        <taxon>Hyphomicrobiales</taxon>
        <taxon>Brucellaceae</taxon>
        <taxon>Pseudochrobactrum</taxon>
    </lineage>
</organism>
<evidence type="ECO:0000313" key="8">
    <source>
        <dbReference type="Proteomes" id="UP000531231"/>
    </source>
</evidence>
<sequence>MQNQNNQRILISGAGLAGMTTALALAERGFSVLMMEKAPALSEVGAGLQLAPNATRLLARLGIMEDLLPHAVSPDALYLMDGVKAQPLIRMELGSQAEQRWNAPYITCHRADLQAVLLKAVRAHPQITLHLGANVLSHHISEDKVTIRVDLNDQITDYSGQLLLGCDGVWSAQRAGLVANNAATQNDSRARFTDHIAWRTTLPAEKLPQSFLDSLKDTLSVSAWLGQGAHLIAYPIKNGKAFNFVAITDGEDIGTSWDMKGDSAALIRSFSGWSQAVSDVIKAAPQWTFWPMFEMPEPKLVIDKRLVLLGDASHAMTPFAAQGAAMAIEDAASLAAHLSPEQSDHSEALAAFEKQRLARIAKVARRGKLNRFAYHASGPVALGRNMLFKIRKPEDFLRDLDWLYQYDAADITS</sequence>
<dbReference type="SUPFAM" id="SSF51905">
    <property type="entry name" value="FAD/NAD(P)-binding domain"/>
    <property type="match status" value="1"/>
</dbReference>
<dbReference type="PANTHER" id="PTHR13789:SF318">
    <property type="entry name" value="GERANYLGERANYL DIPHOSPHATE REDUCTASE"/>
    <property type="match status" value="1"/>
</dbReference>
<dbReference type="SUPFAM" id="SSF54373">
    <property type="entry name" value="FAD-linked reductases, C-terminal domain"/>
    <property type="match status" value="1"/>
</dbReference>
<evidence type="ECO:0000256" key="1">
    <source>
        <dbReference type="ARBA" id="ARBA00001974"/>
    </source>
</evidence>
<evidence type="ECO:0000259" key="6">
    <source>
        <dbReference type="Pfam" id="PF01494"/>
    </source>
</evidence>
<comment type="caution">
    <text evidence="7">The sequence shown here is derived from an EMBL/GenBank/DDBJ whole genome shotgun (WGS) entry which is preliminary data.</text>
</comment>
<proteinExistence type="predicted"/>
<evidence type="ECO:0000313" key="7">
    <source>
        <dbReference type="EMBL" id="MBB5092745.1"/>
    </source>
</evidence>
<feature type="domain" description="FAD-binding" evidence="6">
    <location>
        <begin position="9"/>
        <end position="366"/>
    </location>
</feature>
<gene>
    <name evidence="7" type="ORF">HNQ68_003308</name>
</gene>
<keyword evidence="2" id="KW-0285">Flavoprotein</keyword>
<dbReference type="EC" id="1.14.13.1" evidence="7"/>
<comment type="cofactor">
    <cofactor evidence="1">
        <name>FAD</name>
        <dbReference type="ChEBI" id="CHEBI:57692"/>
    </cofactor>
</comment>
<dbReference type="GO" id="GO:0071949">
    <property type="term" value="F:FAD binding"/>
    <property type="evidence" value="ECO:0007669"/>
    <property type="project" value="InterPro"/>
</dbReference>
<dbReference type="AlphaFoldDB" id="A0A7W8EPM4"/>
<dbReference type="Gene3D" id="3.50.50.60">
    <property type="entry name" value="FAD/NAD(P)-binding domain"/>
    <property type="match status" value="1"/>
</dbReference>
<evidence type="ECO:0000256" key="3">
    <source>
        <dbReference type="ARBA" id="ARBA00022827"/>
    </source>
</evidence>
<dbReference type="InterPro" id="IPR036188">
    <property type="entry name" value="FAD/NAD-bd_sf"/>
</dbReference>
<keyword evidence="3" id="KW-0274">FAD</keyword>
<keyword evidence="8" id="KW-1185">Reference proteome</keyword>
<reference evidence="7 8" key="1">
    <citation type="submission" date="2020-08" db="EMBL/GenBank/DDBJ databases">
        <title>Genomic Encyclopedia of Type Strains, Phase IV (KMG-IV): sequencing the most valuable type-strain genomes for metagenomic binning, comparative biology and taxonomic classification.</title>
        <authorList>
            <person name="Goeker M."/>
        </authorList>
    </citation>
    <scope>NUCLEOTIDE SEQUENCE [LARGE SCALE GENOMIC DNA]</scope>
    <source>
        <strain evidence="7 8">DSM 25620</strain>
    </source>
</reference>
<keyword evidence="5" id="KW-0503">Monooxygenase</keyword>
<accession>A0A7W8EPM4</accession>
<dbReference type="EMBL" id="JACHIL010000007">
    <property type="protein sequence ID" value="MBB5092745.1"/>
    <property type="molecule type" value="Genomic_DNA"/>
</dbReference>
<dbReference type="PRINTS" id="PR00420">
    <property type="entry name" value="RNGMNOXGNASE"/>
</dbReference>
<dbReference type="Proteomes" id="UP000531231">
    <property type="component" value="Unassembled WGS sequence"/>
</dbReference>
<evidence type="ECO:0000256" key="5">
    <source>
        <dbReference type="ARBA" id="ARBA00023033"/>
    </source>
</evidence>
<protein>
    <submittedName>
        <fullName evidence="7">Salicylate hydroxylase</fullName>
        <ecNumber evidence="7">1.14.13.1</ecNumber>
    </submittedName>
</protein>
<dbReference type="InterPro" id="IPR002938">
    <property type="entry name" value="FAD-bd"/>
</dbReference>
<dbReference type="RefSeq" id="WP_151157962.1">
    <property type="nucleotide sequence ID" value="NZ_JACHIL010000007.1"/>
</dbReference>
<dbReference type="GO" id="GO:0018658">
    <property type="term" value="F:salicylate 1-monooxygenase activity"/>
    <property type="evidence" value="ECO:0007669"/>
    <property type="project" value="UniProtKB-EC"/>
</dbReference>
<dbReference type="PANTHER" id="PTHR13789">
    <property type="entry name" value="MONOOXYGENASE"/>
    <property type="match status" value="1"/>
</dbReference>
<evidence type="ECO:0000256" key="4">
    <source>
        <dbReference type="ARBA" id="ARBA00023002"/>
    </source>
</evidence>
<evidence type="ECO:0000256" key="2">
    <source>
        <dbReference type="ARBA" id="ARBA00022630"/>
    </source>
</evidence>
<name>A0A7W8EPM4_9HYPH</name>